<dbReference type="InterPro" id="IPR011990">
    <property type="entry name" value="TPR-like_helical_dom_sf"/>
</dbReference>
<comment type="caution">
    <text evidence="1">The sequence shown here is derived from an EMBL/GenBank/DDBJ whole genome shotgun (WGS) entry which is preliminary data.</text>
</comment>
<keyword evidence="2" id="KW-1185">Reference proteome</keyword>
<dbReference type="Gene3D" id="1.25.40.10">
    <property type="entry name" value="Tetratricopeptide repeat domain"/>
    <property type="match status" value="1"/>
</dbReference>
<organism evidence="1 2">
    <name type="scientific">Yinghuangia aomiensis</name>
    <dbReference type="NCBI Taxonomy" id="676205"/>
    <lineage>
        <taxon>Bacteria</taxon>
        <taxon>Bacillati</taxon>
        <taxon>Actinomycetota</taxon>
        <taxon>Actinomycetes</taxon>
        <taxon>Kitasatosporales</taxon>
        <taxon>Streptomycetaceae</taxon>
        <taxon>Yinghuangia</taxon>
    </lineage>
</organism>
<gene>
    <name evidence="1" type="ORF">GCM10023205_72300</name>
</gene>
<sequence length="377" mass="41054">MAKGSGRVTSFEKIAQIADALRIPGQLVGLANRPWELVQSVPKPAADQDGPEAVKRREFIRTSLASLGVTAAAVPFMPVDAGPRVGSSFTRQLVDRTARLRQLDNYLGGLDTYRVYLAEVETTLSVLKHSSYDGVTERALLSILAEQDQQAGWAAFDAGYHERSDAHYRSSLAAAQQAGDLPLAANALIFTSYQLVSTQHTGSEAAAVACGMIPPDAPHTVRALLHERLAWAYAVEGNGCECERALAVAEDAINRPDPQSQPDWSAWVDRDEVSIMAGRCWAELRRPLRAVHALEGALDRFQDTHARDKALYLTWLADAYIDACEIDEAVATVDRAMELSQGVGSTRPHQRAKAVMTRLAPYQDVPQVAALLERAKS</sequence>
<evidence type="ECO:0000313" key="2">
    <source>
        <dbReference type="Proteomes" id="UP001500466"/>
    </source>
</evidence>
<protein>
    <submittedName>
        <fullName evidence="1">Helix-turn-helix transcriptional regulator</fullName>
    </submittedName>
</protein>
<evidence type="ECO:0000313" key="1">
    <source>
        <dbReference type="EMBL" id="GAA4990420.1"/>
    </source>
</evidence>
<reference evidence="2" key="1">
    <citation type="journal article" date="2019" name="Int. J. Syst. Evol. Microbiol.">
        <title>The Global Catalogue of Microorganisms (GCM) 10K type strain sequencing project: providing services to taxonomists for standard genome sequencing and annotation.</title>
        <authorList>
            <consortium name="The Broad Institute Genomics Platform"/>
            <consortium name="The Broad Institute Genome Sequencing Center for Infectious Disease"/>
            <person name="Wu L."/>
            <person name="Ma J."/>
        </authorList>
    </citation>
    <scope>NUCLEOTIDE SEQUENCE [LARGE SCALE GENOMIC DNA]</scope>
    <source>
        <strain evidence="2">JCM 17986</strain>
    </source>
</reference>
<dbReference type="SUPFAM" id="SSF48452">
    <property type="entry name" value="TPR-like"/>
    <property type="match status" value="1"/>
</dbReference>
<proteinExistence type="predicted"/>
<dbReference type="Proteomes" id="UP001500466">
    <property type="component" value="Unassembled WGS sequence"/>
</dbReference>
<dbReference type="EMBL" id="BAABHS010000039">
    <property type="protein sequence ID" value="GAA4990420.1"/>
    <property type="molecule type" value="Genomic_DNA"/>
</dbReference>
<name>A0ABP9I871_9ACTN</name>
<accession>A0ABP9I871</accession>